<name>A0A7D9GXU0_DEKBR</name>
<dbReference type="Pfam" id="PF01554">
    <property type="entry name" value="MatE"/>
    <property type="match status" value="2"/>
</dbReference>
<feature type="transmembrane region" description="Helical" evidence="7">
    <location>
        <begin position="535"/>
        <end position="562"/>
    </location>
</feature>
<feature type="transmembrane region" description="Helical" evidence="7">
    <location>
        <begin position="205"/>
        <end position="225"/>
    </location>
</feature>
<comment type="subcellular location">
    <subcellularLocation>
        <location evidence="1">Membrane</location>
        <topology evidence="1">Multi-pass membrane protein</topology>
    </subcellularLocation>
</comment>
<feature type="transmembrane region" description="Helical" evidence="7">
    <location>
        <begin position="315"/>
        <end position="330"/>
    </location>
</feature>
<feature type="region of interest" description="Disordered" evidence="6">
    <location>
        <begin position="1"/>
        <end position="21"/>
    </location>
</feature>
<evidence type="ECO:0000256" key="4">
    <source>
        <dbReference type="ARBA" id="ARBA00022989"/>
    </source>
</evidence>
<feature type="transmembrane region" description="Helical" evidence="7">
    <location>
        <begin position="452"/>
        <end position="474"/>
    </location>
</feature>
<gene>
    <name evidence="8" type="ORF">DEBR0S1_16930G</name>
</gene>
<feature type="transmembrane region" description="Helical" evidence="7">
    <location>
        <begin position="494"/>
        <end position="515"/>
    </location>
</feature>
<evidence type="ECO:0000256" key="2">
    <source>
        <dbReference type="ARBA" id="ARBA00010199"/>
    </source>
</evidence>
<evidence type="ECO:0000256" key="5">
    <source>
        <dbReference type="ARBA" id="ARBA00023136"/>
    </source>
</evidence>
<evidence type="ECO:0000256" key="6">
    <source>
        <dbReference type="SAM" id="MobiDB-lite"/>
    </source>
</evidence>
<dbReference type="InterPro" id="IPR002528">
    <property type="entry name" value="MATE_fam"/>
</dbReference>
<dbReference type="OMA" id="KISHHHI"/>
<keyword evidence="5 7" id="KW-0472">Membrane</keyword>
<organism evidence="8 9">
    <name type="scientific">Dekkera bruxellensis</name>
    <name type="common">Brettanomyces custersii</name>
    <dbReference type="NCBI Taxonomy" id="5007"/>
    <lineage>
        <taxon>Eukaryota</taxon>
        <taxon>Fungi</taxon>
        <taxon>Dikarya</taxon>
        <taxon>Ascomycota</taxon>
        <taxon>Saccharomycotina</taxon>
        <taxon>Pichiomycetes</taxon>
        <taxon>Pichiales</taxon>
        <taxon>Pichiaceae</taxon>
        <taxon>Brettanomyces</taxon>
    </lineage>
</organism>
<evidence type="ECO:0000256" key="7">
    <source>
        <dbReference type="SAM" id="Phobius"/>
    </source>
</evidence>
<dbReference type="CDD" id="cd13132">
    <property type="entry name" value="MATE_eukaryotic"/>
    <property type="match status" value="1"/>
</dbReference>
<evidence type="ECO:0000313" key="9">
    <source>
        <dbReference type="Proteomes" id="UP000478008"/>
    </source>
</evidence>
<feature type="transmembrane region" description="Helical" evidence="7">
    <location>
        <begin position="597"/>
        <end position="618"/>
    </location>
</feature>
<keyword evidence="9" id="KW-1185">Reference proteome</keyword>
<evidence type="ECO:0000256" key="3">
    <source>
        <dbReference type="ARBA" id="ARBA00022692"/>
    </source>
</evidence>
<proteinExistence type="inferred from homology"/>
<feature type="transmembrane region" description="Helical" evidence="7">
    <location>
        <begin position="419"/>
        <end position="440"/>
    </location>
</feature>
<protein>
    <submittedName>
        <fullName evidence="8">DEBR0S1_16930g1_1</fullName>
    </submittedName>
</protein>
<dbReference type="InterPro" id="IPR045069">
    <property type="entry name" value="MATE_euk"/>
</dbReference>
<sequence length="639" mass="70185">MRDFRNQSPQSTHKSRKTSFKKQSIGYVANSFPAASKSLLSIQGLSTNSRRRKISLTFIAPGKKYRSFFFRYRTPNSQDVRSFRSLENHIGDNNSAIVEEEEIFGTDSESVSTFRSLPSTIEENDSGNQILENWHVQGHDVDAENEYNHTISTSGFPNYLSANFGSTPGRESSISIIEDGGEDFNYEKTTATYESKKLIRFSFPLILNFILEQTFPLVCVIFAGHLGKQELAAVSLASMISAIILSIYEGMATALDTLCPQAYGAGQFSLVGIQTQRCACFSLLLFVPAGLFWWNTGPFLRYIIEDERVIQLTEQFLRVLIFGAPPYILFEDGKRFLQAQGIFDAGTIILFITAPLNVLLNWLFIDSKVLGFGFIGAAVAAAVNYWLTLIFLVLFVMFIDGKQCWEGLTRQAFTDWAELSALAFPGVIMLLAESMAYEVLTLLASYFGTNELAAQSALSSVVSLLYMIPFALSVASSTRIANFVGSGNISSANVAVHVGMTSAVLSALVNSTVIFLFSRPIAKLFTDDATVQDEIISLCPLMSLFVVFDGWACVASGILRALGLQGIGGTINMVGYYLISLPLALLLGFTLRMQLAGLWIGNGAGLLLIGIAETWVIYTADWDAVISDAKNRNTLEDSD</sequence>
<feature type="transmembrane region" description="Helical" evidence="7">
    <location>
        <begin position="342"/>
        <end position="365"/>
    </location>
</feature>
<feature type="transmembrane region" description="Helical" evidence="7">
    <location>
        <begin position="371"/>
        <end position="398"/>
    </location>
</feature>
<dbReference type="PANTHER" id="PTHR11206">
    <property type="entry name" value="MULTIDRUG RESISTANCE PROTEIN"/>
    <property type="match status" value="1"/>
</dbReference>
<feature type="compositionally biased region" description="Polar residues" evidence="6">
    <location>
        <begin position="1"/>
        <end position="12"/>
    </location>
</feature>
<reference evidence="8 9" key="1">
    <citation type="submission" date="2019-07" db="EMBL/GenBank/DDBJ databases">
        <authorList>
            <person name="Friedrich A."/>
            <person name="Schacherer J."/>
        </authorList>
    </citation>
    <scope>NUCLEOTIDE SEQUENCE [LARGE SCALE GENOMIC DNA]</scope>
</reference>
<comment type="similarity">
    <text evidence="2">Belongs to the multi antimicrobial extrusion (MATE) (TC 2.A.66.1) family.</text>
</comment>
<feature type="transmembrane region" description="Helical" evidence="7">
    <location>
        <begin position="574"/>
        <end position="591"/>
    </location>
</feature>
<dbReference type="Proteomes" id="UP000478008">
    <property type="component" value="Unassembled WGS sequence"/>
</dbReference>
<feature type="transmembrane region" description="Helical" evidence="7">
    <location>
        <begin position="278"/>
        <end position="295"/>
    </location>
</feature>
<dbReference type="AlphaFoldDB" id="A0A7D9GXU0"/>
<dbReference type="GO" id="GO:0015297">
    <property type="term" value="F:antiporter activity"/>
    <property type="evidence" value="ECO:0007669"/>
    <property type="project" value="InterPro"/>
</dbReference>
<accession>A0A7D9GXU0</accession>
<evidence type="ECO:0000313" key="8">
    <source>
        <dbReference type="EMBL" id="VUG16442.1"/>
    </source>
</evidence>
<evidence type="ECO:0000256" key="1">
    <source>
        <dbReference type="ARBA" id="ARBA00004141"/>
    </source>
</evidence>
<dbReference type="GO" id="GO:1990961">
    <property type="term" value="P:xenobiotic detoxification by transmembrane export across the plasma membrane"/>
    <property type="evidence" value="ECO:0007669"/>
    <property type="project" value="InterPro"/>
</dbReference>
<feature type="transmembrane region" description="Helical" evidence="7">
    <location>
        <begin position="231"/>
        <end position="248"/>
    </location>
</feature>
<dbReference type="EMBL" id="CABFWN010000001">
    <property type="protein sequence ID" value="VUG16442.1"/>
    <property type="molecule type" value="Genomic_DNA"/>
</dbReference>
<keyword evidence="4 7" id="KW-1133">Transmembrane helix</keyword>
<dbReference type="GO" id="GO:0042910">
    <property type="term" value="F:xenobiotic transmembrane transporter activity"/>
    <property type="evidence" value="ECO:0007669"/>
    <property type="project" value="InterPro"/>
</dbReference>
<keyword evidence="3 7" id="KW-0812">Transmembrane</keyword>
<dbReference type="GO" id="GO:0016020">
    <property type="term" value="C:membrane"/>
    <property type="evidence" value="ECO:0007669"/>
    <property type="project" value="UniProtKB-SubCell"/>
</dbReference>
<dbReference type="NCBIfam" id="TIGR00797">
    <property type="entry name" value="matE"/>
    <property type="match status" value="1"/>
</dbReference>